<dbReference type="EMBL" id="JBHSKP010000013">
    <property type="protein sequence ID" value="MFC5154010.1"/>
    <property type="molecule type" value="Genomic_DNA"/>
</dbReference>
<proteinExistence type="predicted"/>
<protein>
    <submittedName>
        <fullName evidence="1">Uncharacterized protein</fullName>
    </submittedName>
</protein>
<sequence>MVTSNAIHELSAHTTDLVDLSWPSDTHPAVHIDLSGDRVTATAYSQAAREVLEQHRFTRTGTGYALPGELSERESLGIVAQAEAHLWDLGLTVRTVLGITTTPTPGLLVPAARPASVKRRGR</sequence>
<reference evidence="2" key="1">
    <citation type="journal article" date="2019" name="Int. J. Syst. Evol. Microbiol.">
        <title>The Global Catalogue of Microorganisms (GCM) 10K type strain sequencing project: providing services to taxonomists for standard genome sequencing and annotation.</title>
        <authorList>
            <consortium name="The Broad Institute Genomics Platform"/>
            <consortium name="The Broad Institute Genome Sequencing Center for Infectious Disease"/>
            <person name="Wu L."/>
            <person name="Ma J."/>
        </authorList>
    </citation>
    <scope>NUCLEOTIDE SEQUENCE [LARGE SCALE GENOMIC DNA]</scope>
    <source>
        <strain evidence="2">PCU 266</strain>
    </source>
</reference>
<name>A0ABW0APS4_9ACTN</name>
<accession>A0ABW0APS4</accession>
<evidence type="ECO:0000313" key="2">
    <source>
        <dbReference type="Proteomes" id="UP001596160"/>
    </source>
</evidence>
<gene>
    <name evidence="1" type="ORF">ACFPRH_19950</name>
</gene>
<evidence type="ECO:0000313" key="1">
    <source>
        <dbReference type="EMBL" id="MFC5154010.1"/>
    </source>
</evidence>
<comment type="caution">
    <text evidence="1">The sequence shown here is derived from an EMBL/GenBank/DDBJ whole genome shotgun (WGS) entry which is preliminary data.</text>
</comment>
<keyword evidence="2" id="KW-1185">Reference proteome</keyword>
<dbReference type="Proteomes" id="UP001596160">
    <property type="component" value="Unassembled WGS sequence"/>
</dbReference>
<dbReference type="RefSeq" id="WP_344480490.1">
    <property type="nucleotide sequence ID" value="NZ_BAAASB010000014.1"/>
</dbReference>
<organism evidence="1 2">
    <name type="scientific">Streptomyces amakusaensis</name>
    <dbReference type="NCBI Taxonomy" id="67271"/>
    <lineage>
        <taxon>Bacteria</taxon>
        <taxon>Bacillati</taxon>
        <taxon>Actinomycetota</taxon>
        <taxon>Actinomycetes</taxon>
        <taxon>Kitasatosporales</taxon>
        <taxon>Streptomycetaceae</taxon>
        <taxon>Streptomyces</taxon>
    </lineage>
</organism>